<dbReference type="Proteomes" id="UP000574317">
    <property type="component" value="Unassembled WGS sequence"/>
</dbReference>
<reference evidence="2 3" key="1">
    <citation type="submission" date="2020-05" db="EMBL/GenBank/DDBJ databases">
        <title>Identification and distribution of gene clusters putatively required for synthesis of sphingolipid metabolism inhibitors in phylogenetically diverse species of the filamentous fungus Fusarium.</title>
        <authorList>
            <person name="Kim H.-S."/>
            <person name="Busman M."/>
            <person name="Brown D.W."/>
            <person name="Divon H."/>
            <person name="Uhlig S."/>
            <person name="Proctor R.H."/>
        </authorList>
    </citation>
    <scope>NUCLEOTIDE SEQUENCE [LARGE SCALE GENOMIC DNA]</scope>
    <source>
        <strain evidence="2 3">NRRL 25196</strain>
    </source>
</reference>
<dbReference type="AlphaFoldDB" id="A0A8H5I6C3"/>
<feature type="compositionally biased region" description="Polar residues" evidence="1">
    <location>
        <begin position="199"/>
        <end position="209"/>
    </location>
</feature>
<comment type="caution">
    <text evidence="2">The sequence shown here is derived from an EMBL/GenBank/DDBJ whole genome shotgun (WGS) entry which is preliminary data.</text>
</comment>
<accession>A0A8H5I6C3</accession>
<feature type="compositionally biased region" description="Polar residues" evidence="1">
    <location>
        <begin position="143"/>
        <end position="165"/>
    </location>
</feature>
<feature type="compositionally biased region" description="Polar residues" evidence="1">
    <location>
        <begin position="612"/>
        <end position="630"/>
    </location>
</feature>
<evidence type="ECO:0000313" key="3">
    <source>
        <dbReference type="Proteomes" id="UP000574317"/>
    </source>
</evidence>
<feature type="region of interest" description="Disordered" evidence="1">
    <location>
        <begin position="506"/>
        <end position="650"/>
    </location>
</feature>
<name>A0A8H5I6C3_9HYPO</name>
<organism evidence="2 3">
    <name type="scientific">Fusarium napiforme</name>
    <dbReference type="NCBI Taxonomy" id="42672"/>
    <lineage>
        <taxon>Eukaryota</taxon>
        <taxon>Fungi</taxon>
        <taxon>Dikarya</taxon>
        <taxon>Ascomycota</taxon>
        <taxon>Pezizomycotina</taxon>
        <taxon>Sordariomycetes</taxon>
        <taxon>Hypocreomycetidae</taxon>
        <taxon>Hypocreales</taxon>
        <taxon>Nectriaceae</taxon>
        <taxon>Fusarium</taxon>
        <taxon>Fusarium fujikuroi species complex</taxon>
    </lineage>
</organism>
<proteinExistence type="predicted"/>
<sequence length="650" mass="72666">MVDQAETSPAIGSPPAQHSSRVPAIQALIQQWTPLPHSTKSPEEEFQENRKEAQARFDAAMALARVHSDPASDKEKVEHVVSCGSRLNELVAEHMEHKDDKERKYENLFFTQQRGLIFGLLDKFDFELAETLWEQYRMHAKRSFNNPTQPNTITDSAAGVTNDSHCTPDASPVLEPLHPQDATDATDDTAPILEAAESSRVQEARTTSRSLEKAPQPSSRAQSKRPASPPRASLSHPAKRSRPNLLQPPESLTGDRSIDYDDVYQDGNAETKYIIAPHKGYWTNNPIKGARKHLTSEAHGHMRPNHDQTVNILGTRVRDCTKAQAVRNNEVTQRRSYEDVARPPSVLPTENTSSSREHPRTRSTQVIPGLDPKPGDIFTTFWPNRKRFYAVLVLPWGSFRQFGWEMTLKSCSNILDKDDDIPSCYNYDRDTETVEWTEDYKPGGQCYHKRQYPVLYFDAADVPGNCCVGWVGVDEFRYHDPHDAEIPFKDKVDDFIRRMKERNLSGDVGMDAQATDSSSVNASDQQQNTLQPRLGASRRTVIDASDDDHSEEDEAEDEDDDEYEDEDDGGVDESRPSTVRQQPEETRAKTVPTNEESSTQPAGTATAQTTGNSVGSESANQRSGLNTTPTVPNPGLRVGADVVKREPGTF</sequence>
<feature type="compositionally biased region" description="Low complexity" evidence="1">
    <location>
        <begin position="599"/>
        <end position="611"/>
    </location>
</feature>
<evidence type="ECO:0000313" key="2">
    <source>
        <dbReference type="EMBL" id="KAF5531176.1"/>
    </source>
</evidence>
<feature type="compositionally biased region" description="Polar residues" evidence="1">
    <location>
        <begin position="514"/>
        <end position="531"/>
    </location>
</feature>
<feature type="region of interest" description="Disordered" evidence="1">
    <location>
        <begin position="1"/>
        <end position="22"/>
    </location>
</feature>
<feature type="region of interest" description="Disordered" evidence="1">
    <location>
        <begin position="143"/>
        <end position="259"/>
    </location>
</feature>
<keyword evidence="3" id="KW-1185">Reference proteome</keyword>
<feature type="compositionally biased region" description="Acidic residues" evidence="1">
    <location>
        <begin position="544"/>
        <end position="571"/>
    </location>
</feature>
<protein>
    <submittedName>
        <fullName evidence="2">Uncharacterized protein</fullName>
    </submittedName>
</protein>
<feature type="compositionally biased region" description="Basic and acidic residues" evidence="1">
    <location>
        <begin position="332"/>
        <end position="341"/>
    </location>
</feature>
<feature type="region of interest" description="Disordered" evidence="1">
    <location>
        <begin position="327"/>
        <end position="369"/>
    </location>
</feature>
<gene>
    <name evidence="2" type="ORF">FNAPI_13356</name>
</gene>
<dbReference type="EMBL" id="JAAOAO010000807">
    <property type="protein sequence ID" value="KAF5531176.1"/>
    <property type="molecule type" value="Genomic_DNA"/>
</dbReference>
<evidence type="ECO:0000256" key="1">
    <source>
        <dbReference type="SAM" id="MobiDB-lite"/>
    </source>
</evidence>